<proteinExistence type="inferred from homology"/>
<evidence type="ECO:0000313" key="3">
    <source>
        <dbReference type="EMBL" id="KIM52786.1"/>
    </source>
</evidence>
<comment type="similarity">
    <text evidence="1 2">Belongs to the enoyl-CoA hydratase/isomerase family.</text>
</comment>
<reference evidence="3 4" key="1">
    <citation type="submission" date="2014-04" db="EMBL/GenBank/DDBJ databases">
        <authorList>
            <consortium name="DOE Joint Genome Institute"/>
            <person name="Kuo A."/>
            <person name="Kohler A."/>
            <person name="Nagy L.G."/>
            <person name="Floudas D."/>
            <person name="Copeland A."/>
            <person name="Barry K.W."/>
            <person name="Cichocki N."/>
            <person name="Veneault-Fourrey C."/>
            <person name="LaButti K."/>
            <person name="Lindquist E.A."/>
            <person name="Lipzen A."/>
            <person name="Lundell T."/>
            <person name="Morin E."/>
            <person name="Murat C."/>
            <person name="Sun H."/>
            <person name="Tunlid A."/>
            <person name="Henrissat B."/>
            <person name="Grigoriev I.V."/>
            <person name="Hibbett D.S."/>
            <person name="Martin F."/>
            <person name="Nordberg H.P."/>
            <person name="Cantor M.N."/>
            <person name="Hua S.X."/>
        </authorList>
    </citation>
    <scope>NUCLEOTIDE SEQUENCE [LARGE SCALE GENOMIC DNA]</scope>
    <source>
        <strain evidence="3 4">Foug A</strain>
    </source>
</reference>
<accession>A0A0C3D9K2</accession>
<dbReference type="EMBL" id="KN822199">
    <property type="protein sequence ID" value="KIM52786.1"/>
    <property type="molecule type" value="Genomic_DNA"/>
</dbReference>
<dbReference type="Proteomes" id="UP000053989">
    <property type="component" value="Unassembled WGS sequence"/>
</dbReference>
<dbReference type="STRING" id="1036808.A0A0C3D9K2"/>
<dbReference type="OrthoDB" id="1696280at2759"/>
<dbReference type="GO" id="GO:0005777">
    <property type="term" value="C:peroxisome"/>
    <property type="evidence" value="ECO:0007669"/>
    <property type="project" value="TreeGrafter"/>
</dbReference>
<dbReference type="InterPro" id="IPR001753">
    <property type="entry name" value="Enoyl-CoA_hydra/iso"/>
</dbReference>
<name>A0A0C3D9K2_9AGAM</name>
<evidence type="ECO:0008006" key="5">
    <source>
        <dbReference type="Google" id="ProtNLM"/>
    </source>
</evidence>
<gene>
    <name evidence="3" type="ORF">SCLCIDRAFT_484520</name>
</gene>
<dbReference type="CDD" id="cd06558">
    <property type="entry name" value="crotonase-like"/>
    <property type="match status" value="1"/>
</dbReference>
<dbReference type="Gene3D" id="3.90.226.10">
    <property type="entry name" value="2-enoyl-CoA Hydratase, Chain A, domain 1"/>
    <property type="match status" value="1"/>
</dbReference>
<organism evidence="3 4">
    <name type="scientific">Scleroderma citrinum Foug A</name>
    <dbReference type="NCBI Taxonomy" id="1036808"/>
    <lineage>
        <taxon>Eukaryota</taxon>
        <taxon>Fungi</taxon>
        <taxon>Dikarya</taxon>
        <taxon>Basidiomycota</taxon>
        <taxon>Agaricomycotina</taxon>
        <taxon>Agaricomycetes</taxon>
        <taxon>Agaricomycetidae</taxon>
        <taxon>Boletales</taxon>
        <taxon>Sclerodermatineae</taxon>
        <taxon>Sclerodermataceae</taxon>
        <taxon>Scleroderma</taxon>
    </lineage>
</organism>
<dbReference type="SUPFAM" id="SSF52096">
    <property type="entry name" value="ClpP/crotonase"/>
    <property type="match status" value="1"/>
</dbReference>
<dbReference type="InParanoid" id="A0A0C3D9K2"/>
<dbReference type="GO" id="GO:0006635">
    <property type="term" value="P:fatty acid beta-oxidation"/>
    <property type="evidence" value="ECO:0007669"/>
    <property type="project" value="TreeGrafter"/>
</dbReference>
<evidence type="ECO:0000256" key="1">
    <source>
        <dbReference type="ARBA" id="ARBA00005254"/>
    </source>
</evidence>
<protein>
    <recommendedName>
        <fullName evidence="5">Enoyl-CoA hydratase</fullName>
    </recommendedName>
</protein>
<dbReference type="InterPro" id="IPR029045">
    <property type="entry name" value="ClpP/crotonase-like_dom_sf"/>
</dbReference>
<dbReference type="HOGENOM" id="CLU_009834_3_1_1"/>
<dbReference type="PANTHER" id="PTHR11941:SF75">
    <property type="entry name" value="ENOYL-COA HYDRATASE_ISOMERASE FAMILY PROTEIN"/>
    <property type="match status" value="1"/>
</dbReference>
<keyword evidence="4" id="KW-1185">Reference proteome</keyword>
<evidence type="ECO:0000256" key="2">
    <source>
        <dbReference type="RuleBase" id="RU003707"/>
    </source>
</evidence>
<dbReference type="InterPro" id="IPR018376">
    <property type="entry name" value="Enoyl-CoA_hyd/isom_CS"/>
</dbReference>
<dbReference type="GO" id="GO:0004165">
    <property type="term" value="F:delta(3)-delta(2)-enoyl-CoA isomerase activity"/>
    <property type="evidence" value="ECO:0007669"/>
    <property type="project" value="TreeGrafter"/>
</dbReference>
<dbReference type="PROSITE" id="PS00166">
    <property type="entry name" value="ENOYL_COA_HYDRATASE"/>
    <property type="match status" value="1"/>
</dbReference>
<dbReference type="AlphaFoldDB" id="A0A0C3D9K2"/>
<reference evidence="4" key="2">
    <citation type="submission" date="2015-01" db="EMBL/GenBank/DDBJ databases">
        <title>Evolutionary Origins and Diversification of the Mycorrhizal Mutualists.</title>
        <authorList>
            <consortium name="DOE Joint Genome Institute"/>
            <consortium name="Mycorrhizal Genomics Consortium"/>
            <person name="Kohler A."/>
            <person name="Kuo A."/>
            <person name="Nagy L.G."/>
            <person name="Floudas D."/>
            <person name="Copeland A."/>
            <person name="Barry K.W."/>
            <person name="Cichocki N."/>
            <person name="Veneault-Fourrey C."/>
            <person name="LaButti K."/>
            <person name="Lindquist E.A."/>
            <person name="Lipzen A."/>
            <person name="Lundell T."/>
            <person name="Morin E."/>
            <person name="Murat C."/>
            <person name="Riley R."/>
            <person name="Ohm R."/>
            <person name="Sun H."/>
            <person name="Tunlid A."/>
            <person name="Henrissat B."/>
            <person name="Grigoriev I.V."/>
            <person name="Hibbett D.S."/>
            <person name="Martin F."/>
        </authorList>
    </citation>
    <scope>NUCLEOTIDE SEQUENCE [LARGE SCALE GENOMIC DNA]</scope>
    <source>
        <strain evidence="4">Foug A</strain>
    </source>
</reference>
<sequence length="289" mass="31919">MSPTTQALSRFPLSLPSAAPLLTITYPFDDLWIIELHNGVDSRLTKQMIDDALRPALDVVERHWNENRHLDSTTLKKDTSEGRGGEGALIIVGKRDQDKFFSNGFEYESVKGNLAFFTETANPLFARLLTFPIPTIAAINGHCFAAGMMLALACDYRIMTDGSRRRAWVCMNEVHFGAPWPLSFTAILNAKVSEPTVRRRIALEGHRFTPSEALTAGLVDRLASCSGTGTELGTENVLTEAMKFAKEVSVLPKTGVWGIIKTFLYRDCLESIGLDARTHSMLPSITAKL</sequence>
<dbReference type="PANTHER" id="PTHR11941">
    <property type="entry name" value="ENOYL-COA HYDRATASE-RELATED"/>
    <property type="match status" value="1"/>
</dbReference>
<dbReference type="Pfam" id="PF00378">
    <property type="entry name" value="ECH_1"/>
    <property type="match status" value="1"/>
</dbReference>
<evidence type="ECO:0000313" key="4">
    <source>
        <dbReference type="Proteomes" id="UP000053989"/>
    </source>
</evidence>